<dbReference type="AlphaFoldDB" id="A0A7Z0BTT8"/>
<dbReference type="InterPro" id="IPR036291">
    <property type="entry name" value="NAD(P)-bd_dom_sf"/>
</dbReference>
<dbReference type="Pfam" id="PF16884">
    <property type="entry name" value="ADH_N_2"/>
    <property type="match status" value="1"/>
</dbReference>
<dbReference type="InterPro" id="IPR011032">
    <property type="entry name" value="GroES-like_sf"/>
</dbReference>
<dbReference type="Gene3D" id="3.40.50.720">
    <property type="entry name" value="NAD(P)-binding Rossmann-like Domain"/>
    <property type="match status" value="1"/>
</dbReference>
<accession>A0A7Z0BTT8</accession>
<dbReference type="RefSeq" id="WP_179407454.1">
    <property type="nucleotide sequence ID" value="NZ_BMGF01000002.1"/>
</dbReference>
<comment type="caution">
    <text evidence="3">The sequence shown here is derived from an EMBL/GenBank/DDBJ whole genome shotgun (WGS) entry which is preliminary data.</text>
</comment>
<evidence type="ECO:0000256" key="1">
    <source>
        <dbReference type="ARBA" id="ARBA00023002"/>
    </source>
</evidence>
<dbReference type="EMBL" id="JACBZF010000002">
    <property type="protein sequence ID" value="NYH95494.1"/>
    <property type="molecule type" value="Genomic_DNA"/>
</dbReference>
<dbReference type="Gene3D" id="3.90.180.10">
    <property type="entry name" value="Medium-chain alcohol dehydrogenases, catalytic domain"/>
    <property type="match status" value="1"/>
</dbReference>
<feature type="domain" description="Enoyl reductase (ER)" evidence="2">
    <location>
        <begin position="20"/>
        <end position="339"/>
    </location>
</feature>
<keyword evidence="4" id="KW-1185">Reference proteome</keyword>
<organism evidence="3 4">
    <name type="scientific">Novosphingobium marinum</name>
    <dbReference type="NCBI Taxonomy" id="1514948"/>
    <lineage>
        <taxon>Bacteria</taxon>
        <taxon>Pseudomonadati</taxon>
        <taxon>Pseudomonadota</taxon>
        <taxon>Alphaproteobacteria</taxon>
        <taxon>Sphingomonadales</taxon>
        <taxon>Sphingomonadaceae</taxon>
        <taxon>Novosphingobium</taxon>
    </lineage>
</organism>
<evidence type="ECO:0000313" key="3">
    <source>
        <dbReference type="EMBL" id="NYH95494.1"/>
    </source>
</evidence>
<dbReference type="InterPro" id="IPR020843">
    <property type="entry name" value="ER"/>
</dbReference>
<gene>
    <name evidence="3" type="ORF">FHS75_001813</name>
</gene>
<dbReference type="SMART" id="SM00829">
    <property type="entry name" value="PKS_ER"/>
    <property type="match status" value="1"/>
</dbReference>
<keyword evidence="1" id="KW-0560">Oxidoreductase</keyword>
<proteinExistence type="predicted"/>
<dbReference type="FunFam" id="3.40.50.720:FF:000121">
    <property type="entry name" value="Prostaglandin reductase 2"/>
    <property type="match status" value="1"/>
</dbReference>
<reference evidence="3 4" key="1">
    <citation type="submission" date="2020-07" db="EMBL/GenBank/DDBJ databases">
        <title>Genomic Encyclopedia of Type Strains, Phase IV (KMG-IV): sequencing the most valuable type-strain genomes for metagenomic binning, comparative biology and taxonomic classification.</title>
        <authorList>
            <person name="Goeker M."/>
        </authorList>
    </citation>
    <scope>NUCLEOTIDE SEQUENCE [LARGE SCALE GENOMIC DNA]</scope>
    <source>
        <strain evidence="3 4">DSM 29043</strain>
    </source>
</reference>
<dbReference type="PANTHER" id="PTHR43205">
    <property type="entry name" value="PROSTAGLANDIN REDUCTASE"/>
    <property type="match status" value="1"/>
</dbReference>
<dbReference type="Pfam" id="PF00107">
    <property type="entry name" value="ADH_zinc_N"/>
    <property type="match status" value="1"/>
</dbReference>
<dbReference type="InterPro" id="IPR045010">
    <property type="entry name" value="MDR_fam"/>
</dbReference>
<dbReference type="SUPFAM" id="SSF50129">
    <property type="entry name" value="GroES-like"/>
    <property type="match status" value="1"/>
</dbReference>
<dbReference type="CDD" id="cd05288">
    <property type="entry name" value="PGDH"/>
    <property type="match status" value="1"/>
</dbReference>
<dbReference type="Proteomes" id="UP000522081">
    <property type="component" value="Unassembled WGS sequence"/>
</dbReference>
<protein>
    <recommendedName>
        <fullName evidence="2">Enoyl reductase (ER) domain-containing protein</fullName>
    </recommendedName>
</protein>
<sequence>MDVALNNRRWLLASRPDEKMAVENFRFSEEEFQKPDLADRQILVRNRMFACAPTLRNWVNQEGKSYRASAQLEVPIVGMAGVDVIDSRHPDFPKGSRHILLSRWEDYSVIEPDKFATPTLPVAADLPFEKAMSIFGLNSMTAYFGITRIGRPARGETVVVSGAAGSTGSMAAQIARIIGARVIGIAGGKTKCDWLRDELGLDDAIDYKTEDVGARLAELCPDGVNVFYDNVGGEILQAVMDNIARKGRIAVCGQISAYDSDKLSQGPNDMMKLVYWSVRIEGFLLGDFVDDFDEARSSLEKWYAEGLLVNRTDLRNGIENLPASFLDLFSGRNEGTLLVSAD</sequence>
<evidence type="ECO:0000259" key="2">
    <source>
        <dbReference type="SMART" id="SM00829"/>
    </source>
</evidence>
<dbReference type="GO" id="GO:0016628">
    <property type="term" value="F:oxidoreductase activity, acting on the CH-CH group of donors, NAD or NADP as acceptor"/>
    <property type="evidence" value="ECO:0007669"/>
    <property type="project" value="InterPro"/>
</dbReference>
<dbReference type="InterPro" id="IPR013149">
    <property type="entry name" value="ADH-like_C"/>
</dbReference>
<dbReference type="InterPro" id="IPR041694">
    <property type="entry name" value="ADH_N_2"/>
</dbReference>
<dbReference type="SUPFAM" id="SSF51735">
    <property type="entry name" value="NAD(P)-binding Rossmann-fold domains"/>
    <property type="match status" value="1"/>
</dbReference>
<dbReference type="PANTHER" id="PTHR43205:SF7">
    <property type="entry name" value="PROSTAGLANDIN REDUCTASE 1"/>
    <property type="match status" value="1"/>
</dbReference>
<evidence type="ECO:0000313" key="4">
    <source>
        <dbReference type="Proteomes" id="UP000522081"/>
    </source>
</evidence>
<name>A0A7Z0BTT8_9SPHN</name>